<evidence type="ECO:0000313" key="2">
    <source>
        <dbReference type="EMBL" id="PYC74474.1"/>
    </source>
</evidence>
<evidence type="ECO:0000313" key="3">
    <source>
        <dbReference type="Proteomes" id="UP000248039"/>
    </source>
</evidence>
<dbReference type="CDD" id="cd00051">
    <property type="entry name" value="EFh"/>
    <property type="match status" value="1"/>
</dbReference>
<dbReference type="SMART" id="SM00054">
    <property type="entry name" value="EFh"/>
    <property type="match status" value="3"/>
</dbReference>
<dbReference type="Pfam" id="PF13833">
    <property type="entry name" value="EF-hand_8"/>
    <property type="match status" value="1"/>
</dbReference>
<keyword evidence="2" id="KW-0808">Transferase</keyword>
<dbReference type="Pfam" id="PF13202">
    <property type="entry name" value="EF-hand_5"/>
    <property type="match status" value="2"/>
</dbReference>
<dbReference type="AlphaFoldDB" id="A0A2V4NL37"/>
<feature type="domain" description="EF-hand" evidence="1">
    <location>
        <begin position="134"/>
        <end position="169"/>
    </location>
</feature>
<sequence>MSDDLLTAKIAHGFAQLDADGDGRLTEADHVLMGESVARSLGHKEGSPAETRIVAAYTAVWRDLHLPQLPAGEQALGRAEFLAGTAALADDPVAARAVLGQLAETFLEVADTDGSGTVEPAEFFTFQRGHFPALTREQADTAFAHLDRDGDGHLSAGEFIAAIIEYWTSRDPAAPGNWWTGRDFSRPAA</sequence>
<dbReference type="InterPro" id="IPR011992">
    <property type="entry name" value="EF-hand-dom_pair"/>
</dbReference>
<reference evidence="2 3" key="1">
    <citation type="submission" date="2018-03" db="EMBL/GenBank/DDBJ databases">
        <title>Bioinformatic expansion and discovery of thiopeptide antibiotics.</title>
        <authorList>
            <person name="Schwalen C.J."/>
            <person name="Hudson G.A."/>
            <person name="Mitchell D.A."/>
        </authorList>
    </citation>
    <scope>NUCLEOTIDE SEQUENCE [LARGE SCALE GENOMIC DNA]</scope>
    <source>
        <strain evidence="2 3">ATCC 21389</strain>
    </source>
</reference>
<dbReference type="PROSITE" id="PS50222">
    <property type="entry name" value="EF_HAND_2"/>
    <property type="match status" value="1"/>
</dbReference>
<protein>
    <submittedName>
        <fullName evidence="2">Histidine kinase</fullName>
    </submittedName>
</protein>
<dbReference type="GO" id="GO:0016301">
    <property type="term" value="F:kinase activity"/>
    <property type="evidence" value="ECO:0007669"/>
    <property type="project" value="UniProtKB-KW"/>
</dbReference>
<dbReference type="Gene3D" id="1.10.238.10">
    <property type="entry name" value="EF-hand"/>
    <property type="match status" value="1"/>
</dbReference>
<dbReference type="RefSeq" id="WP_110671981.1">
    <property type="nucleotide sequence ID" value="NZ_PYBW01000095.1"/>
</dbReference>
<dbReference type="OrthoDB" id="465673at2"/>
<evidence type="ECO:0000259" key="1">
    <source>
        <dbReference type="PROSITE" id="PS50222"/>
    </source>
</evidence>
<keyword evidence="3" id="KW-1185">Reference proteome</keyword>
<dbReference type="SUPFAM" id="SSF47473">
    <property type="entry name" value="EF-hand"/>
    <property type="match status" value="1"/>
</dbReference>
<dbReference type="GO" id="GO:0005509">
    <property type="term" value="F:calcium ion binding"/>
    <property type="evidence" value="ECO:0007669"/>
    <property type="project" value="InterPro"/>
</dbReference>
<name>A0A2V4NL37_9ACTN</name>
<comment type="caution">
    <text evidence="2">The sequence shown here is derived from an EMBL/GenBank/DDBJ whole genome shotgun (WGS) entry which is preliminary data.</text>
</comment>
<accession>A0A2V4NL37</accession>
<dbReference type="InterPro" id="IPR018247">
    <property type="entry name" value="EF_Hand_1_Ca_BS"/>
</dbReference>
<proteinExistence type="predicted"/>
<dbReference type="InterPro" id="IPR002048">
    <property type="entry name" value="EF_hand_dom"/>
</dbReference>
<dbReference type="PROSITE" id="PS00018">
    <property type="entry name" value="EF_HAND_1"/>
    <property type="match status" value="2"/>
</dbReference>
<dbReference type="EMBL" id="PYBW01000095">
    <property type="protein sequence ID" value="PYC74474.1"/>
    <property type="molecule type" value="Genomic_DNA"/>
</dbReference>
<gene>
    <name evidence="2" type="ORF">C7C46_23955</name>
</gene>
<dbReference type="Proteomes" id="UP000248039">
    <property type="component" value="Unassembled WGS sequence"/>
</dbReference>
<organism evidence="2 3">
    <name type="scientific">Streptomyces tateyamensis</name>
    <dbReference type="NCBI Taxonomy" id="565073"/>
    <lineage>
        <taxon>Bacteria</taxon>
        <taxon>Bacillati</taxon>
        <taxon>Actinomycetota</taxon>
        <taxon>Actinomycetes</taxon>
        <taxon>Kitasatosporales</taxon>
        <taxon>Streptomycetaceae</taxon>
        <taxon>Streptomyces</taxon>
    </lineage>
</organism>
<keyword evidence="2" id="KW-0418">Kinase</keyword>